<sequence length="301" mass="35243">MSLIPSILFNNVFDPISRNEAEIMSYYRDLYDIYEYKSLETRLIFDKEIRKEFAEFVSRKNVSVTIWSTSNLNNKKLYLADPDEERRQEAVRYMKEIIDLSVESNAEFIGFTSGKKILPNLEMNKQIQNFEKSVIELIDYVEQYEQIELLLEPLDTDADKKFVVGSTDYVLDLFERLEEQDKLNKLSVCIDTAHIVLNNEGVIKNMKKLSKYSQRIHLANVVLDQESELFGDKHLRVGAPGFLTQKFAAQMLDEADRLKFRSEKVYVAIEVRGQETDDLFKLEKENRKFLFQALTNKANNK</sequence>
<proteinExistence type="predicted"/>
<evidence type="ECO:0000313" key="3">
    <source>
        <dbReference type="Proteomes" id="UP000280475"/>
    </source>
</evidence>
<dbReference type="Proteomes" id="UP000280475">
    <property type="component" value="Chromosome"/>
</dbReference>
<name>A0A3G5FKH8_TETHA</name>
<reference evidence="2 3" key="1">
    <citation type="journal article" date="2012" name="Int. J. Syst. Evol. Microbiol.">
        <title>Characterization of Tetragenococcus strains from sugar thick juice reveals a novel species, Tetragenococcus osmophilus sp. nov., and divides Tetragenococcus halophilus into two subspecies, T. halophilus subsp. halophilus subsp. nov. and T. halophilus subsp. flandriensis subsp. nov.</title>
        <authorList>
            <person name="Juste A."/>
            <person name="Van Trappen S."/>
            <person name="Verreth C."/>
            <person name="Cleenwerck I."/>
            <person name="De Vos P."/>
            <person name="Lievens B."/>
            <person name="Willems K.A."/>
        </authorList>
    </citation>
    <scope>NUCLEOTIDE SEQUENCE [LARGE SCALE GENOMIC DNA]</scope>
    <source>
        <strain evidence="2 3">LMG 26042</strain>
    </source>
</reference>
<dbReference type="InterPro" id="IPR036237">
    <property type="entry name" value="Xyl_isomerase-like_sf"/>
</dbReference>
<organism evidence="2 3">
    <name type="scientific">Tetragenococcus halophilus</name>
    <name type="common">Pediococcus halophilus</name>
    <dbReference type="NCBI Taxonomy" id="51669"/>
    <lineage>
        <taxon>Bacteria</taxon>
        <taxon>Bacillati</taxon>
        <taxon>Bacillota</taxon>
        <taxon>Bacilli</taxon>
        <taxon>Lactobacillales</taxon>
        <taxon>Enterococcaceae</taxon>
        <taxon>Tetragenococcus</taxon>
    </lineage>
</organism>
<dbReference type="InterPro" id="IPR013022">
    <property type="entry name" value="Xyl_isomerase-like_TIM-brl"/>
</dbReference>
<dbReference type="EMBL" id="CP027768">
    <property type="protein sequence ID" value="AYW50872.1"/>
    <property type="molecule type" value="Genomic_DNA"/>
</dbReference>
<accession>A0A3G5FKH8</accession>
<gene>
    <name evidence="2" type="ORF">C7H83_10535</name>
</gene>
<feature type="domain" description="Xylose isomerase-like TIM barrel" evidence="1">
    <location>
        <begin position="40"/>
        <end position="241"/>
    </location>
</feature>
<dbReference type="Gene3D" id="3.20.20.150">
    <property type="entry name" value="Divalent-metal-dependent TIM barrel enzymes"/>
    <property type="match status" value="1"/>
</dbReference>
<dbReference type="AlphaFoldDB" id="A0A3G5FKH8"/>
<protein>
    <submittedName>
        <fullName evidence="2">Sugar phosphate isomerase/epimerase</fullName>
    </submittedName>
</protein>
<dbReference type="RefSeq" id="WP_103892452.1">
    <property type="nucleotide sequence ID" value="NZ_CP027768.1"/>
</dbReference>
<keyword evidence="2" id="KW-0413">Isomerase</keyword>
<dbReference type="GO" id="GO:0016853">
    <property type="term" value="F:isomerase activity"/>
    <property type="evidence" value="ECO:0007669"/>
    <property type="project" value="UniProtKB-KW"/>
</dbReference>
<dbReference type="SUPFAM" id="SSF51658">
    <property type="entry name" value="Xylose isomerase-like"/>
    <property type="match status" value="1"/>
</dbReference>
<evidence type="ECO:0000259" key="1">
    <source>
        <dbReference type="Pfam" id="PF01261"/>
    </source>
</evidence>
<evidence type="ECO:0000313" key="2">
    <source>
        <dbReference type="EMBL" id="AYW50872.1"/>
    </source>
</evidence>
<dbReference type="Pfam" id="PF01261">
    <property type="entry name" value="AP_endonuc_2"/>
    <property type="match status" value="1"/>
</dbReference>